<evidence type="ECO:0000313" key="2">
    <source>
        <dbReference type="EMBL" id="TDT16349.1"/>
    </source>
</evidence>
<dbReference type="Gene3D" id="2.40.50.140">
    <property type="entry name" value="Nucleic acid-binding proteins"/>
    <property type="match status" value="1"/>
</dbReference>
<dbReference type="Proteomes" id="UP000294558">
    <property type="component" value="Unassembled WGS sequence"/>
</dbReference>
<evidence type="ECO:0000313" key="3">
    <source>
        <dbReference type="Proteomes" id="UP000294558"/>
    </source>
</evidence>
<protein>
    <submittedName>
        <fullName evidence="2">Cold shock CspA family protein</fullName>
    </submittedName>
</protein>
<dbReference type="InterPro" id="IPR002059">
    <property type="entry name" value="CSP_DNA-bd"/>
</dbReference>
<dbReference type="AlphaFoldDB" id="A0A4R7I0H7"/>
<dbReference type="PROSITE" id="PS51857">
    <property type="entry name" value="CSD_2"/>
    <property type="match status" value="1"/>
</dbReference>
<dbReference type="EMBL" id="SOAU01000001">
    <property type="protein sequence ID" value="TDT16349.1"/>
    <property type="molecule type" value="Genomic_DNA"/>
</dbReference>
<proteinExistence type="predicted"/>
<accession>A0A4R7I0H7</accession>
<gene>
    <name evidence="2" type="ORF">BDK89_1933</name>
</gene>
<dbReference type="GO" id="GO:0003676">
    <property type="term" value="F:nucleic acid binding"/>
    <property type="evidence" value="ECO:0007669"/>
    <property type="project" value="InterPro"/>
</dbReference>
<evidence type="ECO:0000259" key="1">
    <source>
        <dbReference type="PROSITE" id="PS51857"/>
    </source>
</evidence>
<keyword evidence="3" id="KW-1185">Reference proteome</keyword>
<organism evidence="2 3">
    <name type="scientific">Ilumatobacter fluminis</name>
    <dbReference type="NCBI Taxonomy" id="467091"/>
    <lineage>
        <taxon>Bacteria</taxon>
        <taxon>Bacillati</taxon>
        <taxon>Actinomycetota</taxon>
        <taxon>Acidimicrobiia</taxon>
        <taxon>Acidimicrobiales</taxon>
        <taxon>Ilumatobacteraceae</taxon>
        <taxon>Ilumatobacter</taxon>
    </lineage>
</organism>
<reference evidence="2 3" key="1">
    <citation type="submission" date="2019-03" db="EMBL/GenBank/DDBJ databases">
        <title>Sequencing the genomes of 1000 actinobacteria strains.</title>
        <authorList>
            <person name="Klenk H.-P."/>
        </authorList>
    </citation>
    <scope>NUCLEOTIDE SEQUENCE [LARGE SCALE GENOMIC DNA]</scope>
    <source>
        <strain evidence="2 3">DSM 18936</strain>
    </source>
</reference>
<dbReference type="Pfam" id="PF00313">
    <property type="entry name" value="CSD"/>
    <property type="match status" value="1"/>
</dbReference>
<comment type="caution">
    <text evidence="2">The sequence shown here is derived from an EMBL/GenBank/DDBJ whole genome shotgun (WGS) entry which is preliminary data.</text>
</comment>
<dbReference type="OrthoDB" id="5244906at2"/>
<name>A0A4R7I0H7_9ACTN</name>
<dbReference type="InterPro" id="IPR012340">
    <property type="entry name" value="NA-bd_OB-fold"/>
</dbReference>
<dbReference type="SUPFAM" id="SSF50249">
    <property type="entry name" value="Nucleic acid-binding proteins"/>
    <property type="match status" value="1"/>
</dbReference>
<dbReference type="RefSeq" id="WP_133868736.1">
    <property type="nucleotide sequence ID" value="NZ_JAVJPS010000003.1"/>
</dbReference>
<sequence>MLRGTVTEFDEAKGLGTVTSDDGAPFLFHVIEIADGTRTIDVGQPVSFQPLPKFGTLQAGHVAKL</sequence>
<feature type="domain" description="CSD" evidence="1">
    <location>
        <begin position="1"/>
        <end position="64"/>
    </location>
</feature>